<name>A0A644WSG5_9ZZZZ</name>
<evidence type="ECO:0000313" key="1">
    <source>
        <dbReference type="EMBL" id="MPM06692.1"/>
    </source>
</evidence>
<accession>A0A644WSG5</accession>
<proteinExistence type="predicted"/>
<protein>
    <submittedName>
        <fullName evidence="1">Uncharacterized protein</fullName>
    </submittedName>
</protein>
<dbReference type="EMBL" id="VSSQ01001254">
    <property type="protein sequence ID" value="MPM06692.1"/>
    <property type="molecule type" value="Genomic_DNA"/>
</dbReference>
<reference evidence="1" key="1">
    <citation type="submission" date="2019-08" db="EMBL/GenBank/DDBJ databases">
        <authorList>
            <person name="Kucharzyk K."/>
            <person name="Murdoch R.W."/>
            <person name="Higgins S."/>
            <person name="Loffler F."/>
        </authorList>
    </citation>
    <scope>NUCLEOTIDE SEQUENCE</scope>
</reference>
<dbReference type="Pfam" id="PF20124">
    <property type="entry name" value="DUF6514"/>
    <property type="match status" value="1"/>
</dbReference>
<comment type="caution">
    <text evidence="1">The sequence shown here is derived from an EMBL/GenBank/DDBJ whole genome shotgun (WGS) entry which is preliminary data.</text>
</comment>
<gene>
    <name evidence="1" type="ORF">SDC9_52995</name>
</gene>
<organism evidence="1">
    <name type="scientific">bioreactor metagenome</name>
    <dbReference type="NCBI Taxonomy" id="1076179"/>
    <lineage>
        <taxon>unclassified sequences</taxon>
        <taxon>metagenomes</taxon>
        <taxon>ecological metagenomes</taxon>
    </lineage>
</organism>
<sequence>MKELFSTRREIISDDGRQYKLNYHLIAEDVSGNDGELVFKNYGIAICMESEGKEEKLEVPNITVDALRIQELLVLLSENLVMPVSAFDVIEDWL</sequence>
<dbReference type="InterPro" id="IPR017016">
    <property type="entry name" value="UCP033595"/>
</dbReference>
<dbReference type="AlphaFoldDB" id="A0A644WSG5"/>